<dbReference type="AlphaFoldDB" id="A0A2A2HCY7"/>
<dbReference type="FunFam" id="3.40.190.10:FF:000082">
    <property type="entry name" value="ATP phosphoribosyltransferase"/>
    <property type="match status" value="1"/>
</dbReference>
<dbReference type="GO" id="GO:0000287">
    <property type="term" value="F:magnesium ion binding"/>
    <property type="evidence" value="ECO:0007669"/>
    <property type="project" value="UniProtKB-UniRule"/>
</dbReference>
<evidence type="ECO:0000256" key="2">
    <source>
        <dbReference type="ARBA" id="ARBA00001946"/>
    </source>
</evidence>
<keyword evidence="13 18" id="KW-0547">Nucleotide-binding</keyword>
<feature type="domain" description="ATP phosphoribosyltransferase catalytic" evidence="19">
    <location>
        <begin position="51"/>
        <end position="203"/>
    </location>
</feature>
<dbReference type="InterPro" id="IPR011322">
    <property type="entry name" value="N-reg_PII-like_a/b"/>
</dbReference>
<reference evidence="22 24" key="1">
    <citation type="submission" date="2016-04" db="EMBL/GenBank/DDBJ databases">
        <title>Genome sequence of Methanosphaera cuniculi DSM 4103.</title>
        <authorList>
            <person name="Poehlein A."/>
            <person name="Seedorf H."/>
            <person name="Daniel R."/>
        </authorList>
    </citation>
    <scope>NUCLEOTIDE SEQUENCE [LARGE SCALE GENOMIC DNA]</scope>
    <source>
        <strain evidence="22 24">DSM 4103</strain>
    </source>
</reference>
<evidence type="ECO:0000256" key="3">
    <source>
        <dbReference type="ARBA" id="ARBA00004496"/>
    </source>
</evidence>
<comment type="function">
    <text evidence="17 18">Catalyzes the condensation of ATP and 5-phosphoribose 1-diphosphate to form N'-(5'-phosphoribosyl)-ATP (PR-ATP). Has a crucial role in the pathway because the rate of histidine biosynthesis seems to be controlled primarily by regulation of HisG enzymatic activity.</text>
</comment>
<dbReference type="FunFam" id="3.30.70.120:FF:000002">
    <property type="entry name" value="ATP phosphoribosyltransferase"/>
    <property type="match status" value="1"/>
</dbReference>
<evidence type="ECO:0000256" key="9">
    <source>
        <dbReference type="ARBA" id="ARBA00022605"/>
    </source>
</evidence>
<comment type="caution">
    <text evidence="21">The sequence shown here is derived from an EMBL/GenBank/DDBJ whole genome shotgun (WGS) entry which is preliminary data.</text>
</comment>
<dbReference type="GO" id="GO:0003879">
    <property type="term" value="F:ATP phosphoribosyltransferase activity"/>
    <property type="evidence" value="ECO:0007669"/>
    <property type="project" value="UniProtKB-UniRule"/>
</dbReference>
<evidence type="ECO:0000313" key="24">
    <source>
        <dbReference type="Proteomes" id="UP000246004"/>
    </source>
</evidence>
<dbReference type="Proteomes" id="UP000246004">
    <property type="component" value="Unassembled WGS sequence"/>
</dbReference>
<dbReference type="GO" id="GO:0005737">
    <property type="term" value="C:cytoplasm"/>
    <property type="evidence" value="ECO:0007669"/>
    <property type="project" value="UniProtKB-SubCell"/>
</dbReference>
<evidence type="ECO:0000313" key="23">
    <source>
        <dbReference type="Proteomes" id="UP000217528"/>
    </source>
</evidence>
<evidence type="ECO:0000256" key="13">
    <source>
        <dbReference type="ARBA" id="ARBA00022741"/>
    </source>
</evidence>
<dbReference type="PROSITE" id="PS01316">
    <property type="entry name" value="ATP_P_PHORIBOSYLTR"/>
    <property type="match status" value="1"/>
</dbReference>
<dbReference type="Pfam" id="PF08029">
    <property type="entry name" value="HisG_C"/>
    <property type="match status" value="1"/>
</dbReference>
<evidence type="ECO:0000256" key="16">
    <source>
        <dbReference type="ARBA" id="ARBA00023102"/>
    </source>
</evidence>
<keyword evidence="8 18" id="KW-0963">Cytoplasm</keyword>
<dbReference type="OrthoDB" id="33116at2157"/>
<evidence type="ECO:0000313" key="21">
    <source>
        <dbReference type="EMBL" id="PAV07299.1"/>
    </source>
</evidence>
<evidence type="ECO:0000256" key="6">
    <source>
        <dbReference type="ARBA" id="ARBA00011946"/>
    </source>
</evidence>
<reference evidence="21 23" key="2">
    <citation type="journal article" date="2017" name="BMC Genomics">
        <title>Genomic analysis of methanogenic archaea reveals a shift towards energy conservation.</title>
        <authorList>
            <person name="Gilmore S.P."/>
            <person name="Henske J.K."/>
            <person name="Sexton J.A."/>
            <person name="Solomon K.V."/>
            <person name="Seppala S."/>
            <person name="Yoo J.I."/>
            <person name="Huyett L.M."/>
            <person name="Pressman A."/>
            <person name="Cogan J.Z."/>
            <person name="Kivenson V."/>
            <person name="Peng X."/>
            <person name="Tan Y."/>
            <person name="Valentine D.L."/>
            <person name="O'Malley M.A."/>
        </authorList>
    </citation>
    <scope>NUCLEOTIDE SEQUENCE [LARGE SCALE GENOMIC DNA]</scope>
    <source>
        <strain evidence="21 23">1R-7</strain>
    </source>
</reference>
<dbReference type="Gene3D" id="3.40.190.10">
    <property type="entry name" value="Periplasmic binding protein-like II"/>
    <property type="match status" value="2"/>
</dbReference>
<dbReference type="EMBL" id="LMVN01000019">
    <property type="protein sequence ID" value="PAV07299.1"/>
    <property type="molecule type" value="Genomic_DNA"/>
</dbReference>
<keyword evidence="9 18" id="KW-0028">Amino-acid biosynthesis</keyword>
<keyword evidence="10 18" id="KW-0328">Glycosyltransferase</keyword>
<dbReference type="GO" id="GO:0005524">
    <property type="term" value="F:ATP binding"/>
    <property type="evidence" value="ECO:0007669"/>
    <property type="project" value="UniProtKB-KW"/>
</dbReference>
<dbReference type="Gene3D" id="3.30.70.120">
    <property type="match status" value="1"/>
</dbReference>
<dbReference type="InterPro" id="IPR013820">
    <property type="entry name" value="ATP_PRibTrfase_cat"/>
</dbReference>
<dbReference type="UniPathway" id="UPA00031">
    <property type="reaction ID" value="UER00006"/>
</dbReference>
<dbReference type="NCBIfam" id="TIGR03455">
    <property type="entry name" value="HisG_C-term"/>
    <property type="match status" value="1"/>
</dbReference>
<comment type="catalytic activity">
    <reaction evidence="1 18">
        <text>1-(5-phospho-beta-D-ribosyl)-ATP + diphosphate = 5-phospho-alpha-D-ribose 1-diphosphate + ATP</text>
        <dbReference type="Rhea" id="RHEA:18473"/>
        <dbReference type="ChEBI" id="CHEBI:30616"/>
        <dbReference type="ChEBI" id="CHEBI:33019"/>
        <dbReference type="ChEBI" id="CHEBI:58017"/>
        <dbReference type="ChEBI" id="CHEBI:73183"/>
        <dbReference type="EC" id="2.4.2.17"/>
    </reaction>
</comment>
<evidence type="ECO:0000256" key="12">
    <source>
        <dbReference type="ARBA" id="ARBA00022723"/>
    </source>
</evidence>
<dbReference type="InterPro" id="IPR001348">
    <property type="entry name" value="ATP_PRibTrfase_HisG"/>
</dbReference>
<dbReference type="HAMAP" id="MF_00079">
    <property type="entry name" value="HisG_Long"/>
    <property type="match status" value="1"/>
</dbReference>
<dbReference type="InterPro" id="IPR015867">
    <property type="entry name" value="N-reg_PII/ATP_PRibTrfase_C"/>
</dbReference>
<evidence type="ECO:0000313" key="22">
    <source>
        <dbReference type="EMBL" id="PWL08991.1"/>
    </source>
</evidence>
<dbReference type="PANTHER" id="PTHR21403:SF10">
    <property type="entry name" value="ATP PHOSPHORIBOSYLTRANSFERASE"/>
    <property type="match status" value="1"/>
</dbReference>
<keyword evidence="11 18" id="KW-0808">Transferase</keyword>
<dbReference type="Proteomes" id="UP000217528">
    <property type="component" value="Unassembled WGS sequence"/>
</dbReference>
<sequence>MNIRIALPSKGRISGPAVELLEKAGIGLTDNSNRKLFSNTFDPEISVMFTRAADIPEYVADGAADMGITGYDLVLEKDVDVEILEDLNFGTTRLVIAAPEDSPIKTKEDLKEIKTIATEFPTITRKYLKDNDIDAKILSLSGATEVAPLIGVADVISDLTSTGTTLKMNHLREIDTIISSSVRLIANKDSMKEKYEKIEEIETGIIGVLHADGKKLIMANVNKNDLEDVKDAMPGMSGPTVSEVYGNPNVVAVHSVISEKEVFKTINKLRKVGARDLLVIPIERILEDIQ</sequence>
<evidence type="ECO:0000256" key="1">
    <source>
        <dbReference type="ARBA" id="ARBA00000915"/>
    </source>
</evidence>
<dbReference type="InterPro" id="IPR020621">
    <property type="entry name" value="ATP-PRT_HisG_long"/>
</dbReference>
<keyword evidence="14 18" id="KW-0067">ATP-binding</keyword>
<evidence type="ECO:0000259" key="20">
    <source>
        <dbReference type="Pfam" id="PF08029"/>
    </source>
</evidence>
<name>A0A2A2HCY7_9EURY</name>
<comment type="similarity">
    <text evidence="5 18">Belongs to the ATP phosphoribosyltransferase family. Long subfamily.</text>
</comment>
<dbReference type="InterPro" id="IPR013115">
    <property type="entry name" value="HisG_C"/>
</dbReference>
<evidence type="ECO:0000256" key="5">
    <source>
        <dbReference type="ARBA" id="ARBA00007955"/>
    </source>
</evidence>
<dbReference type="RefSeq" id="WP_095608668.1">
    <property type="nucleotide sequence ID" value="NZ_CAUHCB010000002.1"/>
</dbReference>
<dbReference type="InterPro" id="IPR018198">
    <property type="entry name" value="ATP_PRibTrfase_CS"/>
</dbReference>
<evidence type="ECO:0000256" key="11">
    <source>
        <dbReference type="ARBA" id="ARBA00022679"/>
    </source>
</evidence>
<dbReference type="PANTHER" id="PTHR21403">
    <property type="entry name" value="ATP PHOSPHORIBOSYLTRANSFERASE ATP-PRTASE"/>
    <property type="match status" value="1"/>
</dbReference>
<keyword evidence="23" id="KW-1185">Reference proteome</keyword>
<accession>A0A2A2HCY7</accession>
<dbReference type="GO" id="GO:0000105">
    <property type="term" value="P:L-histidine biosynthetic process"/>
    <property type="evidence" value="ECO:0007669"/>
    <property type="project" value="UniProtKB-UniRule"/>
</dbReference>
<dbReference type="EC" id="2.4.2.17" evidence="6 18"/>
<evidence type="ECO:0000256" key="15">
    <source>
        <dbReference type="ARBA" id="ARBA00022842"/>
    </source>
</evidence>
<evidence type="ECO:0000256" key="18">
    <source>
        <dbReference type="HAMAP-Rule" id="MF_00079"/>
    </source>
</evidence>
<comment type="cofactor">
    <cofactor evidence="2 18">
        <name>Mg(2+)</name>
        <dbReference type="ChEBI" id="CHEBI:18420"/>
    </cofactor>
</comment>
<keyword evidence="16 18" id="KW-0368">Histidine biosynthesis</keyword>
<keyword evidence="15 18" id="KW-0460">Magnesium</keyword>
<comment type="activity regulation">
    <text evidence="18">Feedback inhibited by histidine.</text>
</comment>
<dbReference type="SUPFAM" id="SSF53850">
    <property type="entry name" value="Periplasmic binding protein-like II"/>
    <property type="match status" value="1"/>
</dbReference>
<gene>
    <name evidence="18 22" type="primary">hisG</name>
    <name evidence="21" type="ORF">ASJ82_00170</name>
    <name evidence="22" type="ORF">MSCUN_01330</name>
</gene>
<evidence type="ECO:0000256" key="14">
    <source>
        <dbReference type="ARBA" id="ARBA00022840"/>
    </source>
</evidence>
<evidence type="ECO:0000256" key="7">
    <source>
        <dbReference type="ARBA" id="ARBA00020998"/>
    </source>
</evidence>
<protein>
    <recommendedName>
        <fullName evidence="7 18">ATP phosphoribosyltransferase</fullName>
        <shortName evidence="18">ATP-PRT</shortName>
        <shortName evidence="18">ATP-PRTase</shortName>
        <ecNumber evidence="6 18">2.4.2.17</ecNumber>
    </recommendedName>
</protein>
<dbReference type="NCBIfam" id="TIGR00070">
    <property type="entry name" value="hisG"/>
    <property type="match status" value="1"/>
</dbReference>
<evidence type="ECO:0000256" key="4">
    <source>
        <dbReference type="ARBA" id="ARBA00004667"/>
    </source>
</evidence>
<evidence type="ECO:0000256" key="17">
    <source>
        <dbReference type="ARBA" id="ARBA00024861"/>
    </source>
</evidence>
<dbReference type="EMBL" id="LWMS01000003">
    <property type="protein sequence ID" value="PWL08991.1"/>
    <property type="molecule type" value="Genomic_DNA"/>
</dbReference>
<organism evidence="21 23">
    <name type="scientific">Methanosphaera cuniculi</name>
    <dbReference type="NCBI Taxonomy" id="1077256"/>
    <lineage>
        <taxon>Archaea</taxon>
        <taxon>Methanobacteriati</taxon>
        <taxon>Methanobacteriota</taxon>
        <taxon>Methanomada group</taxon>
        <taxon>Methanobacteria</taxon>
        <taxon>Methanobacteriales</taxon>
        <taxon>Methanobacteriaceae</taxon>
        <taxon>Methanosphaera</taxon>
    </lineage>
</organism>
<feature type="domain" description="Histidine biosynthesis HisG C-terminal" evidence="20">
    <location>
        <begin position="211"/>
        <end position="284"/>
    </location>
</feature>
<comment type="pathway">
    <text evidence="4 18">Amino-acid biosynthesis; L-histidine biosynthesis; L-histidine from 5-phospho-alpha-D-ribose 1-diphosphate: step 1/9.</text>
</comment>
<evidence type="ECO:0000256" key="10">
    <source>
        <dbReference type="ARBA" id="ARBA00022676"/>
    </source>
</evidence>
<dbReference type="SUPFAM" id="SSF54913">
    <property type="entry name" value="GlnB-like"/>
    <property type="match status" value="1"/>
</dbReference>
<proteinExistence type="inferred from homology"/>
<evidence type="ECO:0000259" key="19">
    <source>
        <dbReference type="Pfam" id="PF01634"/>
    </source>
</evidence>
<keyword evidence="12 18" id="KW-0479">Metal-binding</keyword>
<comment type="subcellular location">
    <subcellularLocation>
        <location evidence="3 18">Cytoplasm</location>
    </subcellularLocation>
</comment>
<dbReference type="Pfam" id="PF01634">
    <property type="entry name" value="HisG"/>
    <property type="match status" value="1"/>
</dbReference>
<evidence type="ECO:0000256" key="8">
    <source>
        <dbReference type="ARBA" id="ARBA00022490"/>
    </source>
</evidence>